<evidence type="ECO:0000256" key="7">
    <source>
        <dbReference type="ARBA" id="ARBA00023136"/>
    </source>
</evidence>
<feature type="transmembrane region" description="Helical" evidence="8">
    <location>
        <begin position="367"/>
        <end position="386"/>
    </location>
</feature>
<evidence type="ECO:0000256" key="2">
    <source>
        <dbReference type="ARBA" id="ARBA00022475"/>
    </source>
</evidence>
<dbReference type="RefSeq" id="WP_343888661.1">
    <property type="nucleotide sequence ID" value="NZ_BAAAEH010000010.1"/>
</dbReference>
<evidence type="ECO:0000313" key="10">
    <source>
        <dbReference type="Proteomes" id="UP001419910"/>
    </source>
</evidence>
<organism evidence="9 10">
    <name type="scientific">Sphingomonas oligophenolica</name>
    <dbReference type="NCBI Taxonomy" id="301154"/>
    <lineage>
        <taxon>Bacteria</taxon>
        <taxon>Pseudomonadati</taxon>
        <taxon>Pseudomonadota</taxon>
        <taxon>Alphaproteobacteria</taxon>
        <taxon>Sphingomonadales</taxon>
        <taxon>Sphingomonadaceae</taxon>
        <taxon>Sphingomonas</taxon>
    </lineage>
</organism>
<evidence type="ECO:0000256" key="6">
    <source>
        <dbReference type="ARBA" id="ARBA00022989"/>
    </source>
</evidence>
<accession>A0ABU9Y2Y7</accession>
<keyword evidence="4" id="KW-0808">Transferase</keyword>
<keyword evidence="7 8" id="KW-0472">Membrane</keyword>
<keyword evidence="10" id="KW-1185">Reference proteome</keyword>
<dbReference type="InterPro" id="IPR050297">
    <property type="entry name" value="LipidA_mod_glycosyltrf_83"/>
</dbReference>
<keyword evidence="3" id="KW-0328">Glycosyltransferase</keyword>
<keyword evidence="5 8" id="KW-0812">Transmembrane</keyword>
<feature type="transmembrane region" description="Helical" evidence="8">
    <location>
        <begin position="312"/>
        <end position="331"/>
    </location>
</feature>
<feature type="transmembrane region" description="Helical" evidence="8">
    <location>
        <begin position="14"/>
        <end position="37"/>
    </location>
</feature>
<dbReference type="PANTHER" id="PTHR33908:SF11">
    <property type="entry name" value="MEMBRANE PROTEIN"/>
    <property type="match status" value="1"/>
</dbReference>
<evidence type="ECO:0000256" key="4">
    <source>
        <dbReference type="ARBA" id="ARBA00022679"/>
    </source>
</evidence>
<evidence type="ECO:0000256" key="5">
    <source>
        <dbReference type="ARBA" id="ARBA00022692"/>
    </source>
</evidence>
<evidence type="ECO:0000256" key="8">
    <source>
        <dbReference type="SAM" id="Phobius"/>
    </source>
</evidence>
<evidence type="ECO:0000256" key="1">
    <source>
        <dbReference type="ARBA" id="ARBA00004651"/>
    </source>
</evidence>
<feature type="transmembrane region" description="Helical" evidence="8">
    <location>
        <begin position="220"/>
        <end position="245"/>
    </location>
</feature>
<comment type="subcellular location">
    <subcellularLocation>
        <location evidence="1">Cell membrane</location>
        <topology evidence="1">Multi-pass membrane protein</topology>
    </subcellularLocation>
</comment>
<dbReference type="Proteomes" id="UP001419910">
    <property type="component" value="Unassembled WGS sequence"/>
</dbReference>
<evidence type="ECO:0000313" key="9">
    <source>
        <dbReference type="EMBL" id="MEN2790160.1"/>
    </source>
</evidence>
<comment type="caution">
    <text evidence="9">The sequence shown here is derived from an EMBL/GenBank/DDBJ whole genome shotgun (WGS) entry which is preliminary data.</text>
</comment>
<dbReference type="PANTHER" id="PTHR33908">
    <property type="entry name" value="MANNOSYLTRANSFERASE YKCB-RELATED"/>
    <property type="match status" value="1"/>
</dbReference>
<protein>
    <recommendedName>
        <fullName evidence="11">Glycosyltransferase RgtA/B/C/D-like domain-containing protein</fullName>
    </recommendedName>
</protein>
<feature type="transmembrane region" description="Helical" evidence="8">
    <location>
        <begin position="185"/>
        <end position="208"/>
    </location>
</feature>
<keyword evidence="6 8" id="KW-1133">Transmembrane helix</keyword>
<gene>
    <name evidence="9" type="ORF">ABC974_11025</name>
</gene>
<name>A0ABU9Y2Y7_9SPHN</name>
<sequence>MATVFRRHPVDLPAILRALVASPGGASILLCLVALAARAVQFGNPAVQVDDQFYLLVGDRMWQGALPYVDIWDRKPIGLFLIYAAIRGLGGGGIIQYQIVATAFAAGTAITIQRIAGRIASPLGAVAAGVLYLTSLGMCGGEAGQSPVFYNLLVAQAVLATIRVVERPGLDARGMADSVLAMLLMGLALQVKYTVLFEGAYLGLVLAWKAQRGGTGPYRLAALMAFWMALGIAPTAIAWAAYAAIGHGGDFFFANFTSIFGRGHEPSTQTLGRLVTMAAKLLPLGYAGAAGLRPAPDPPAEPASTPILVRRIVAGWAIVAIAGVGIFGDYFDHYALPLLVPLAVATAPVLGDPSAGVAVVARGRTHLIPAAVALPLLTGVVTVTTIGKNRHARGVGEQVQEMADFIRSRLTGCLFVYDGEPILYHLTGSCLPTRWPFPDHLNNRIEDGAIGVDPLAETRRIMAGRPALVVSSDEPERKMNWRTWNYMQAVLARDYRPAASWKIGIRYRVIYERLPGH</sequence>
<evidence type="ECO:0000256" key="3">
    <source>
        <dbReference type="ARBA" id="ARBA00022676"/>
    </source>
</evidence>
<reference evidence="9 10" key="1">
    <citation type="submission" date="2024-05" db="EMBL/GenBank/DDBJ databases">
        <authorList>
            <person name="Liu Q."/>
            <person name="Xin Y.-H."/>
        </authorList>
    </citation>
    <scope>NUCLEOTIDE SEQUENCE [LARGE SCALE GENOMIC DNA]</scope>
    <source>
        <strain evidence="9 10">CGMCC 1.10181</strain>
    </source>
</reference>
<feature type="transmembrane region" description="Helical" evidence="8">
    <location>
        <begin position="338"/>
        <end position="361"/>
    </location>
</feature>
<proteinExistence type="predicted"/>
<feature type="transmembrane region" description="Helical" evidence="8">
    <location>
        <begin position="148"/>
        <end position="165"/>
    </location>
</feature>
<dbReference type="EMBL" id="JBDIME010000007">
    <property type="protein sequence ID" value="MEN2790160.1"/>
    <property type="molecule type" value="Genomic_DNA"/>
</dbReference>
<feature type="transmembrane region" description="Helical" evidence="8">
    <location>
        <begin position="77"/>
        <end position="99"/>
    </location>
</feature>
<evidence type="ECO:0008006" key="11">
    <source>
        <dbReference type="Google" id="ProtNLM"/>
    </source>
</evidence>
<feature type="transmembrane region" description="Helical" evidence="8">
    <location>
        <begin position="119"/>
        <end position="136"/>
    </location>
</feature>
<keyword evidence="2" id="KW-1003">Cell membrane</keyword>